<dbReference type="InterPro" id="IPR009030">
    <property type="entry name" value="Growth_fac_rcpt_cys_sf"/>
</dbReference>
<dbReference type="InParanoid" id="Q23C33"/>
<dbReference type="AlphaFoldDB" id="Q23C33"/>
<dbReference type="PANTHER" id="PTHR23275:SF100">
    <property type="entry name" value="EGF-LIKE DOMAIN-CONTAINING PROTEIN"/>
    <property type="match status" value="1"/>
</dbReference>
<dbReference type="InterPro" id="IPR052798">
    <property type="entry name" value="Giardia_VSA"/>
</dbReference>
<dbReference type="RefSeq" id="XP_001014180.1">
    <property type="nucleotide sequence ID" value="XM_001014180.1"/>
</dbReference>
<evidence type="ECO:0000313" key="3">
    <source>
        <dbReference type="Proteomes" id="UP000009168"/>
    </source>
</evidence>
<keyword evidence="3" id="KW-1185">Reference proteome</keyword>
<protein>
    <recommendedName>
        <fullName evidence="4">Transmembrane protein</fullName>
    </recommendedName>
</protein>
<evidence type="ECO:0008006" key="4">
    <source>
        <dbReference type="Google" id="ProtNLM"/>
    </source>
</evidence>
<evidence type="ECO:0000313" key="2">
    <source>
        <dbReference type="EMBL" id="EAR93935.1"/>
    </source>
</evidence>
<dbReference type="PANTHER" id="PTHR23275">
    <property type="entry name" value="CABRIOLET.-RELATED"/>
    <property type="match status" value="1"/>
</dbReference>
<dbReference type="OrthoDB" id="10045365at2759"/>
<sequence>MKRQQFFYILGLLTLCSVFVTQVQSQELINNCALHYDVFDYYNPTIVRKICIKCQSTPTEAYVLRYDFQECIRTVNFLDGLQNCQQLTLDGKCKQTLSNTTIVNSDNWTIVPQNRTDSLFANNCAQINSLGQCVFPTFPNAISTVLSINNNFVFQLECAFADQNSKCQKTHYGFIFTPTQNYFLFDFQNYDKLNKTILSSATDRLNCVKGYSFTETGCIQDFSSFPSIPNCAEQMGDYCYTCNNGYTLQNTRQSCQQVGNGVNCLTFEIIRGVKQCILCDTSSALYRGQCYSNIAPSHQNIRFGTFCKAPYYQKGCTQVQKNLPTNCAILDAQKGTCAQCSDVENYYFDIKSNSCKGRVFSVNCALKHPVSDSCYVAYCQPGFRYRYPLPTFYPPTYTYVDAKYNNIWRNQFLAAKQNVTVNECIVNTSNPIDTNCQTYDKYGQSCVLCKSNYWLLQKNDGSGYFYCSNNLTQFKVFSDKCLTFTPSRDRCTSCQTGYQVTQNGDCGQSSQNDNCLVYDAYGNCTLCNDGYYPNQNGCSNQDLCWLKLDPVTNSLFCSECKQQTDKQIVNINQVCQVSNKGDNCAQYVYTTSQYGQTQAVCIRCQDGYALPYANGPCEKNYWREWEYKSVRTYDSAYIYNGWTSDGILVRQTTQDITCQSGYVKQQCDTCSLNCLNCIDDICYQCQTGFALTSLYECA</sequence>
<accession>Q23C33</accession>
<dbReference type="HOGENOM" id="CLU_395125_0_0_1"/>
<reference evidence="3" key="1">
    <citation type="journal article" date="2006" name="PLoS Biol.">
        <title>Macronuclear genome sequence of the ciliate Tetrahymena thermophila, a model eukaryote.</title>
        <authorList>
            <person name="Eisen J.A."/>
            <person name="Coyne R.S."/>
            <person name="Wu M."/>
            <person name="Wu D."/>
            <person name="Thiagarajan M."/>
            <person name="Wortman J.R."/>
            <person name="Badger J.H."/>
            <person name="Ren Q."/>
            <person name="Amedeo P."/>
            <person name="Jones K.M."/>
            <person name="Tallon L.J."/>
            <person name="Delcher A.L."/>
            <person name="Salzberg S.L."/>
            <person name="Silva J.C."/>
            <person name="Haas B.J."/>
            <person name="Majoros W.H."/>
            <person name="Farzad M."/>
            <person name="Carlton J.M."/>
            <person name="Smith R.K. Jr."/>
            <person name="Garg J."/>
            <person name="Pearlman R.E."/>
            <person name="Karrer K.M."/>
            <person name="Sun L."/>
            <person name="Manning G."/>
            <person name="Elde N.C."/>
            <person name="Turkewitz A.P."/>
            <person name="Asai D.J."/>
            <person name="Wilkes D.E."/>
            <person name="Wang Y."/>
            <person name="Cai H."/>
            <person name="Collins K."/>
            <person name="Stewart B.A."/>
            <person name="Lee S.R."/>
            <person name="Wilamowska K."/>
            <person name="Weinberg Z."/>
            <person name="Ruzzo W.L."/>
            <person name="Wloga D."/>
            <person name="Gaertig J."/>
            <person name="Frankel J."/>
            <person name="Tsao C.-C."/>
            <person name="Gorovsky M.A."/>
            <person name="Keeling P.J."/>
            <person name="Waller R.F."/>
            <person name="Patron N.J."/>
            <person name="Cherry J.M."/>
            <person name="Stover N.A."/>
            <person name="Krieger C.J."/>
            <person name="del Toro C."/>
            <person name="Ryder H.F."/>
            <person name="Williamson S.C."/>
            <person name="Barbeau R.A."/>
            <person name="Hamilton E.P."/>
            <person name="Orias E."/>
        </authorList>
    </citation>
    <scope>NUCLEOTIDE SEQUENCE [LARGE SCALE GENOMIC DNA]</scope>
    <source>
        <strain evidence="3">SB210</strain>
    </source>
</reference>
<organism evidence="2 3">
    <name type="scientific">Tetrahymena thermophila (strain SB210)</name>
    <dbReference type="NCBI Taxonomy" id="312017"/>
    <lineage>
        <taxon>Eukaryota</taxon>
        <taxon>Sar</taxon>
        <taxon>Alveolata</taxon>
        <taxon>Ciliophora</taxon>
        <taxon>Intramacronucleata</taxon>
        <taxon>Oligohymenophorea</taxon>
        <taxon>Hymenostomatida</taxon>
        <taxon>Tetrahymenina</taxon>
        <taxon>Tetrahymenidae</taxon>
        <taxon>Tetrahymena</taxon>
    </lineage>
</organism>
<evidence type="ECO:0000256" key="1">
    <source>
        <dbReference type="SAM" id="SignalP"/>
    </source>
</evidence>
<dbReference type="EMBL" id="GG662718">
    <property type="protein sequence ID" value="EAR93935.1"/>
    <property type="molecule type" value="Genomic_DNA"/>
</dbReference>
<gene>
    <name evidence="2" type="ORF">TTHERM_00224500</name>
</gene>
<dbReference type="GeneID" id="7823428"/>
<feature type="chain" id="PRO_5004201751" description="Transmembrane protein" evidence="1">
    <location>
        <begin position="26"/>
        <end position="698"/>
    </location>
</feature>
<feature type="signal peptide" evidence="1">
    <location>
        <begin position="1"/>
        <end position="25"/>
    </location>
</feature>
<dbReference type="Proteomes" id="UP000009168">
    <property type="component" value="Unassembled WGS sequence"/>
</dbReference>
<name>Q23C33_TETTS</name>
<dbReference type="SUPFAM" id="SSF57184">
    <property type="entry name" value="Growth factor receptor domain"/>
    <property type="match status" value="1"/>
</dbReference>
<keyword evidence="1" id="KW-0732">Signal</keyword>
<proteinExistence type="predicted"/>
<dbReference type="KEGG" id="tet:TTHERM_00224500"/>